<reference evidence="1 2" key="1">
    <citation type="journal article" date="2018" name="Front. Plant Sci.">
        <title>Red Clover (Trifolium pratense) and Zigzag Clover (T. medium) - A Picture of Genomic Similarities and Differences.</title>
        <authorList>
            <person name="Dluhosova J."/>
            <person name="Istvanek J."/>
            <person name="Nedelnik J."/>
            <person name="Repkova J."/>
        </authorList>
    </citation>
    <scope>NUCLEOTIDE SEQUENCE [LARGE SCALE GENOMIC DNA]</scope>
    <source>
        <strain evidence="2">cv. 10/8</strain>
        <tissue evidence="1">Leaf</tissue>
    </source>
</reference>
<dbReference type="AlphaFoldDB" id="A0A392PGW0"/>
<dbReference type="InterPro" id="IPR037472">
    <property type="entry name" value="MBD8"/>
</dbReference>
<dbReference type="Proteomes" id="UP000265520">
    <property type="component" value="Unassembled WGS sequence"/>
</dbReference>
<dbReference type="PANTHER" id="PTHR37701:SF14">
    <property type="entry name" value="METHYL-CPG-BINDING DOMAIN PROTEIN"/>
    <property type="match status" value="1"/>
</dbReference>
<keyword evidence="2" id="KW-1185">Reference proteome</keyword>
<comment type="caution">
    <text evidence="1">The sequence shown here is derived from an EMBL/GenBank/DDBJ whole genome shotgun (WGS) entry which is preliminary data.</text>
</comment>
<feature type="non-terminal residue" evidence="1">
    <location>
        <position position="142"/>
    </location>
</feature>
<accession>A0A392PGW0</accession>
<evidence type="ECO:0000313" key="1">
    <source>
        <dbReference type="EMBL" id="MCI10720.1"/>
    </source>
</evidence>
<evidence type="ECO:0000313" key="2">
    <source>
        <dbReference type="Proteomes" id="UP000265520"/>
    </source>
</evidence>
<sequence>MAATSESSTGNNASLPVVDLRLVSQPELFTLSFSHDTGRNRRIDDDAVIPRIDRSVFNESAGSRKQTFSRLNFRNNNNPNSSVPVPVPVAPAVPAHESSSSHIAIDEENSQIIDLLQQLFGVEALRGANDDRLVPFQGEFKQ</sequence>
<proteinExistence type="predicted"/>
<organism evidence="1 2">
    <name type="scientific">Trifolium medium</name>
    <dbReference type="NCBI Taxonomy" id="97028"/>
    <lineage>
        <taxon>Eukaryota</taxon>
        <taxon>Viridiplantae</taxon>
        <taxon>Streptophyta</taxon>
        <taxon>Embryophyta</taxon>
        <taxon>Tracheophyta</taxon>
        <taxon>Spermatophyta</taxon>
        <taxon>Magnoliopsida</taxon>
        <taxon>eudicotyledons</taxon>
        <taxon>Gunneridae</taxon>
        <taxon>Pentapetalae</taxon>
        <taxon>rosids</taxon>
        <taxon>fabids</taxon>
        <taxon>Fabales</taxon>
        <taxon>Fabaceae</taxon>
        <taxon>Papilionoideae</taxon>
        <taxon>50 kb inversion clade</taxon>
        <taxon>NPAAA clade</taxon>
        <taxon>Hologalegina</taxon>
        <taxon>IRL clade</taxon>
        <taxon>Trifolieae</taxon>
        <taxon>Trifolium</taxon>
    </lineage>
</organism>
<protein>
    <submittedName>
        <fullName evidence="1">Methyl-CpG-binding domain protein</fullName>
    </submittedName>
</protein>
<name>A0A392PGW0_9FABA</name>
<dbReference type="PANTHER" id="PTHR37701">
    <property type="entry name" value="METHYL-CPG-BINDING DOMAIN-CONTAINING PROTEIN 8"/>
    <property type="match status" value="1"/>
</dbReference>
<dbReference type="EMBL" id="LXQA010077356">
    <property type="protein sequence ID" value="MCI10720.1"/>
    <property type="molecule type" value="Genomic_DNA"/>
</dbReference>